<dbReference type="Gene3D" id="3.10.50.40">
    <property type="match status" value="1"/>
</dbReference>
<protein>
    <recommendedName>
        <fullName evidence="9">Periplasmic chaperone PpiD</fullName>
    </recommendedName>
    <alternativeName>
        <fullName evidence="10">Periplasmic folding chaperone</fullName>
    </alternativeName>
</protein>
<keyword evidence="14" id="KW-1185">Reference proteome</keyword>
<comment type="caution">
    <text evidence="13">The sequence shown here is derived from an EMBL/GenBank/DDBJ whole genome shotgun (WGS) entry which is preliminary data.</text>
</comment>
<comment type="similarity">
    <text evidence="8">Belongs to the PpiD chaperone family.</text>
</comment>
<keyword evidence="11" id="KW-0413">Isomerase</keyword>
<evidence type="ECO:0000256" key="7">
    <source>
        <dbReference type="ARBA" id="ARBA00023186"/>
    </source>
</evidence>
<dbReference type="InterPro" id="IPR052029">
    <property type="entry name" value="PpiD_chaperone"/>
</dbReference>
<proteinExistence type="inferred from homology"/>
<evidence type="ECO:0000313" key="14">
    <source>
        <dbReference type="Proteomes" id="UP001209701"/>
    </source>
</evidence>
<dbReference type="Gene3D" id="1.10.4030.10">
    <property type="entry name" value="Porin chaperone SurA, peptide-binding domain"/>
    <property type="match status" value="1"/>
</dbReference>
<keyword evidence="2" id="KW-1003">Cell membrane</keyword>
<dbReference type="SUPFAM" id="SSF109998">
    <property type="entry name" value="Triger factor/SurA peptide-binding domain-like"/>
    <property type="match status" value="1"/>
</dbReference>
<dbReference type="InterPro" id="IPR027304">
    <property type="entry name" value="Trigger_fact/SurA_dom_sf"/>
</dbReference>
<keyword evidence="3" id="KW-0997">Cell inner membrane</keyword>
<keyword evidence="6" id="KW-0472">Membrane</keyword>
<keyword evidence="11" id="KW-0697">Rotamase</keyword>
<keyword evidence="4" id="KW-0812">Transmembrane</keyword>
<evidence type="ECO:0000256" key="9">
    <source>
        <dbReference type="ARBA" id="ARBA00040743"/>
    </source>
</evidence>
<comment type="subcellular location">
    <subcellularLocation>
        <location evidence="1">Cell inner membrane</location>
        <topology evidence="1">Single-pass type II membrane protein</topology>
        <orientation evidence="1">Periplasmic side</orientation>
    </subcellularLocation>
</comment>
<evidence type="ECO:0000256" key="2">
    <source>
        <dbReference type="ARBA" id="ARBA00022475"/>
    </source>
</evidence>
<evidence type="ECO:0000256" key="4">
    <source>
        <dbReference type="ARBA" id="ARBA00022692"/>
    </source>
</evidence>
<dbReference type="RefSeq" id="WP_263569794.1">
    <property type="nucleotide sequence ID" value="NZ_JAJIRN010000002.1"/>
</dbReference>
<keyword evidence="7" id="KW-0143">Chaperone</keyword>
<dbReference type="PANTHER" id="PTHR47529">
    <property type="entry name" value="PEPTIDYL-PROLYL CIS-TRANS ISOMERASE D"/>
    <property type="match status" value="1"/>
</dbReference>
<evidence type="ECO:0000313" key="13">
    <source>
        <dbReference type="EMBL" id="MCV2367158.1"/>
    </source>
</evidence>
<evidence type="ECO:0000256" key="8">
    <source>
        <dbReference type="ARBA" id="ARBA00038408"/>
    </source>
</evidence>
<dbReference type="InterPro" id="IPR046357">
    <property type="entry name" value="PPIase_dom_sf"/>
</dbReference>
<feature type="domain" description="PpiC" evidence="12">
    <location>
        <begin position="267"/>
        <end position="370"/>
    </location>
</feature>
<dbReference type="EMBL" id="JAJIRN010000002">
    <property type="protein sequence ID" value="MCV2367158.1"/>
    <property type="molecule type" value="Genomic_DNA"/>
</dbReference>
<accession>A0ABT2YA55</accession>
<evidence type="ECO:0000259" key="12">
    <source>
        <dbReference type="PROSITE" id="PS50198"/>
    </source>
</evidence>
<evidence type="ECO:0000256" key="3">
    <source>
        <dbReference type="ARBA" id="ARBA00022519"/>
    </source>
</evidence>
<dbReference type="PROSITE" id="PS50198">
    <property type="entry name" value="PPIC_PPIASE_2"/>
    <property type="match status" value="1"/>
</dbReference>
<evidence type="ECO:0000256" key="1">
    <source>
        <dbReference type="ARBA" id="ARBA00004382"/>
    </source>
</evidence>
<reference evidence="13 14" key="1">
    <citation type="submission" date="2021-11" db="EMBL/GenBank/DDBJ databases">
        <authorList>
            <person name="Liang Q."/>
            <person name="Mou H."/>
            <person name="Liu Z."/>
        </authorList>
    </citation>
    <scope>NUCLEOTIDE SEQUENCE [LARGE SCALE GENOMIC DNA]</scope>
    <source>
        <strain evidence="13 14">CHU3</strain>
    </source>
</reference>
<name>A0ABT2YA55_9BURK</name>
<evidence type="ECO:0000256" key="11">
    <source>
        <dbReference type="PROSITE-ProRule" id="PRU00278"/>
    </source>
</evidence>
<dbReference type="Proteomes" id="UP001209701">
    <property type="component" value="Unassembled WGS sequence"/>
</dbReference>
<evidence type="ECO:0000256" key="10">
    <source>
        <dbReference type="ARBA" id="ARBA00042775"/>
    </source>
</evidence>
<evidence type="ECO:0000256" key="5">
    <source>
        <dbReference type="ARBA" id="ARBA00022989"/>
    </source>
</evidence>
<dbReference type="InterPro" id="IPR000297">
    <property type="entry name" value="PPIase_PpiC"/>
</dbReference>
<gene>
    <name evidence="13" type="ORF">LNV07_03490</name>
</gene>
<dbReference type="Pfam" id="PF13624">
    <property type="entry name" value="SurA_N_3"/>
    <property type="match status" value="1"/>
</dbReference>
<organism evidence="13 14">
    <name type="scientific">Roseateles oligotrophus</name>
    <dbReference type="NCBI Taxonomy" id="1769250"/>
    <lineage>
        <taxon>Bacteria</taxon>
        <taxon>Pseudomonadati</taxon>
        <taxon>Pseudomonadota</taxon>
        <taxon>Betaproteobacteria</taxon>
        <taxon>Burkholderiales</taxon>
        <taxon>Sphaerotilaceae</taxon>
        <taxon>Roseateles</taxon>
    </lineage>
</organism>
<dbReference type="PANTHER" id="PTHR47529:SF1">
    <property type="entry name" value="PERIPLASMIC CHAPERONE PPID"/>
    <property type="match status" value="1"/>
</dbReference>
<dbReference type="SUPFAM" id="SSF54534">
    <property type="entry name" value="FKBP-like"/>
    <property type="match status" value="1"/>
</dbReference>
<evidence type="ECO:0000256" key="6">
    <source>
        <dbReference type="ARBA" id="ARBA00023136"/>
    </source>
</evidence>
<dbReference type="Pfam" id="PF13616">
    <property type="entry name" value="Rotamase_3"/>
    <property type="match status" value="1"/>
</dbReference>
<keyword evidence="5" id="KW-1133">Transmembrane helix</keyword>
<sequence length="636" mass="69225">MFEFVRKHTRLFQFILLILILPSFALVGMQGYTSFMDGSNSGVATVNGRKITQAEADAAHRDQVERMRRQMPNLDAKLLDSPEVRRESLDGLVRERVMQAAAEKQHLVVSDERLQSMFLNDPQFAFLRNADGSINKSVIAAQGMSSQMFVERLRQDLTLRQVAAGVTGTTVSAEANAVVAFDALLQQREVQLQRFEAKDFAARIEPSDAQIEAFYKDPLNAAQFQMAESAQIQYLVLDLEALKAGVSVNEDDLRKYFDENASRFSVAEERRASHILIKSEKGASAAERAKAKALAEDMLAQARKTPNAFGDLAKKNSQDEGSAPNGGDLDFFGRGAMVKPFEDAAYALKKGEISNIVESDFGFHVIQLTGIRGGDKKTFESVRAEIEADVRKQLAQKRFSEMAEQFSNMVYEQSDSLQPAADKFKLAISTATVQRNPAPGATGPLASAKLLDALFGNESLRNKRNTEAVETGANQLVAARVVQHNPSHLQALADVKVQVRAQLVRKLAIAEAVKAGEARLAALKKDGDVAGMSAAVVVSRAQPRELPRKVLDGILAADASKLPSFVGVDAGDGVFVVASLSKVLPRDPAVVDTKRAAQQYAQAWNAVESDAFFEAMKTRFKVTLKAASSAASAATR</sequence>